<keyword evidence="1" id="KW-0732">Signal</keyword>
<protein>
    <submittedName>
        <fullName evidence="2">Uncharacterized protein</fullName>
    </submittedName>
</protein>
<evidence type="ECO:0000313" key="3">
    <source>
        <dbReference type="Proteomes" id="UP001249291"/>
    </source>
</evidence>
<feature type="signal peptide" evidence="1">
    <location>
        <begin position="1"/>
        <end position="29"/>
    </location>
</feature>
<reference evidence="2 3" key="1">
    <citation type="submission" date="2023-08" db="EMBL/GenBank/DDBJ databases">
        <title>Functional and genomic diversity of the sorghum phyllosphere microbiome.</title>
        <authorList>
            <person name="Shade A."/>
        </authorList>
    </citation>
    <scope>NUCLEOTIDE SEQUENCE [LARGE SCALE GENOMIC DNA]</scope>
    <source>
        <strain evidence="2 3">SORGH_AS_0445</strain>
    </source>
</reference>
<sequence length="323" mass="32784">MTSKRFIKPLASSVVVLTAVFAGGTPAYASTDADPQDVAAAVSEAAPTDLAALPAQQSQDEVISTFNEGGTASVGIDPLAGLTFTTDSGEQGATMTIPGADSLSDGVVAEDGSVTYAGNAHVPSVNVLTAEDAVRISTVITSGGQTENFDYDFGAGATVEIQEDGSALVLRDGEATSAGTSEQIVADIDTPWATDAAGAAVETYYVADGSVLTQVVKHQGADVAYPVVADPSYDQPNIIQHRIRFNRAETATIATGGWGGVIGSFTCGIMAPVCALASGALAYNAGVAQNSNPKRCVQVTATSPGITPGIIWWVDTYAGGPCR</sequence>
<name>A0ABU1HVH8_9MICO</name>
<gene>
    <name evidence="2" type="ORF">QE375_003371</name>
</gene>
<dbReference type="EMBL" id="JAVIZQ010000001">
    <property type="protein sequence ID" value="MDR6143817.1"/>
    <property type="molecule type" value="Genomic_DNA"/>
</dbReference>
<dbReference type="Proteomes" id="UP001249291">
    <property type="component" value="Unassembled WGS sequence"/>
</dbReference>
<evidence type="ECO:0000313" key="2">
    <source>
        <dbReference type="EMBL" id="MDR6143817.1"/>
    </source>
</evidence>
<proteinExistence type="predicted"/>
<evidence type="ECO:0000256" key="1">
    <source>
        <dbReference type="SAM" id="SignalP"/>
    </source>
</evidence>
<feature type="chain" id="PRO_5045645900" evidence="1">
    <location>
        <begin position="30"/>
        <end position="323"/>
    </location>
</feature>
<keyword evidence="3" id="KW-1185">Reference proteome</keyword>
<organism evidence="2 3">
    <name type="scientific">Microbacterium foliorum</name>
    <dbReference type="NCBI Taxonomy" id="104336"/>
    <lineage>
        <taxon>Bacteria</taxon>
        <taxon>Bacillati</taxon>
        <taxon>Actinomycetota</taxon>
        <taxon>Actinomycetes</taxon>
        <taxon>Micrococcales</taxon>
        <taxon>Microbacteriaceae</taxon>
        <taxon>Microbacterium</taxon>
    </lineage>
</organism>
<accession>A0ABU1HVH8</accession>
<comment type="caution">
    <text evidence="2">The sequence shown here is derived from an EMBL/GenBank/DDBJ whole genome shotgun (WGS) entry which is preliminary data.</text>
</comment>